<dbReference type="EC" id="4.2.1.20" evidence="5"/>
<dbReference type="Proteomes" id="UP001500689">
    <property type="component" value="Unassembled WGS sequence"/>
</dbReference>
<evidence type="ECO:0000256" key="2">
    <source>
        <dbReference type="ARBA" id="ARBA00004733"/>
    </source>
</evidence>
<keyword evidence="6" id="KW-0028">Amino-acid biosynthesis</keyword>
<evidence type="ECO:0000259" key="13">
    <source>
        <dbReference type="Pfam" id="PF00291"/>
    </source>
</evidence>
<evidence type="ECO:0000256" key="3">
    <source>
        <dbReference type="ARBA" id="ARBA00009982"/>
    </source>
</evidence>
<keyword evidence="8" id="KW-0663">Pyridoxal phosphate</keyword>
<sequence>MSTTTESTAAIREPSGTNGIGVPDRWYNVLADRGLELPQAQQAPNASGGGSVSAAVPKALVRQNLPMRAWEPIPEPVRDAYRQWRPTPLIRLRRLERELGTTAAIYMKYEAGNVAGSAKYNTAVAQAYYYAEAGVQTLITSTAAGQWGTAIAAAAARFGMDCVVHMVPGSYDRKPGRRIAMELLGADVRRGTETAPGRSTALSDVMSEAIEHAGQTKAARWILGGSEPFAILHSTVIGQETREQLRAVGEEREPLLIGYLGGGKNVGGLGLPYLAEGGTARLVAVESTSYPVLTRGRFRYDATDRAGRSASAKMYTLGAAFAGAPIQAESMRYHAAPKLFSVLREEGLVQAVAYDEGPVFDSARLLLRTEGFLASAEAAYAVHAACEQARDPRNDGQAIVFCLSDHGHLDTDAYRAYLDGRLEGRVPLDSEIE</sequence>
<evidence type="ECO:0000313" key="14">
    <source>
        <dbReference type="EMBL" id="GAA3571104.1"/>
    </source>
</evidence>
<evidence type="ECO:0000256" key="7">
    <source>
        <dbReference type="ARBA" id="ARBA00022822"/>
    </source>
</evidence>
<keyword evidence="15" id="KW-1185">Reference proteome</keyword>
<evidence type="ECO:0000256" key="1">
    <source>
        <dbReference type="ARBA" id="ARBA00001933"/>
    </source>
</evidence>
<evidence type="ECO:0000313" key="15">
    <source>
        <dbReference type="Proteomes" id="UP001500689"/>
    </source>
</evidence>
<proteinExistence type="inferred from homology"/>
<comment type="cofactor">
    <cofactor evidence="1">
        <name>pyridoxal 5'-phosphate</name>
        <dbReference type="ChEBI" id="CHEBI:597326"/>
    </cofactor>
</comment>
<keyword evidence="10" id="KW-0456">Lyase</keyword>
<evidence type="ECO:0000256" key="6">
    <source>
        <dbReference type="ARBA" id="ARBA00022605"/>
    </source>
</evidence>
<feature type="domain" description="Tryptophan synthase beta chain-like PALP" evidence="13">
    <location>
        <begin position="84"/>
        <end position="405"/>
    </location>
</feature>
<comment type="caution">
    <text evidence="14">The sequence shown here is derived from an EMBL/GenBank/DDBJ whole genome shotgun (WGS) entry which is preliminary data.</text>
</comment>
<evidence type="ECO:0000256" key="4">
    <source>
        <dbReference type="ARBA" id="ARBA00011270"/>
    </source>
</evidence>
<dbReference type="InterPro" id="IPR023026">
    <property type="entry name" value="Trp_synth_beta/beta-like"/>
</dbReference>
<evidence type="ECO:0000256" key="12">
    <source>
        <dbReference type="SAM" id="MobiDB-lite"/>
    </source>
</evidence>
<keyword evidence="9" id="KW-0057">Aromatic amino acid biosynthesis</keyword>
<name>A0ABP6XV77_9PSEU</name>
<evidence type="ECO:0000256" key="11">
    <source>
        <dbReference type="ARBA" id="ARBA00049047"/>
    </source>
</evidence>
<dbReference type="Pfam" id="PF00291">
    <property type="entry name" value="PALP"/>
    <property type="match status" value="1"/>
</dbReference>
<dbReference type="InterPro" id="IPR001926">
    <property type="entry name" value="TrpB-like_PALP"/>
</dbReference>
<comment type="similarity">
    <text evidence="3">Belongs to the TrpB family.</text>
</comment>
<evidence type="ECO:0000256" key="9">
    <source>
        <dbReference type="ARBA" id="ARBA00023141"/>
    </source>
</evidence>
<dbReference type="RefSeq" id="WP_344866550.1">
    <property type="nucleotide sequence ID" value="NZ_BAAAZN010000016.1"/>
</dbReference>
<keyword evidence="7" id="KW-0822">Tryptophan biosynthesis</keyword>
<dbReference type="EMBL" id="BAAAZN010000016">
    <property type="protein sequence ID" value="GAA3571104.1"/>
    <property type="molecule type" value="Genomic_DNA"/>
</dbReference>
<feature type="region of interest" description="Disordered" evidence="12">
    <location>
        <begin position="1"/>
        <end position="23"/>
    </location>
</feature>
<dbReference type="PIRSF" id="PIRSF001413">
    <property type="entry name" value="Trp_syn_beta"/>
    <property type="match status" value="1"/>
</dbReference>
<protein>
    <recommendedName>
        <fullName evidence="5">tryptophan synthase</fullName>
        <ecNumber evidence="5">4.2.1.20</ecNumber>
    </recommendedName>
</protein>
<comment type="catalytic activity">
    <reaction evidence="11">
        <text>(1S,2R)-1-C-(indol-3-yl)glycerol 3-phosphate + L-serine = D-glyceraldehyde 3-phosphate + L-tryptophan + H2O</text>
        <dbReference type="Rhea" id="RHEA:10532"/>
        <dbReference type="ChEBI" id="CHEBI:15377"/>
        <dbReference type="ChEBI" id="CHEBI:33384"/>
        <dbReference type="ChEBI" id="CHEBI:57912"/>
        <dbReference type="ChEBI" id="CHEBI:58866"/>
        <dbReference type="ChEBI" id="CHEBI:59776"/>
        <dbReference type="EC" id="4.2.1.20"/>
    </reaction>
</comment>
<dbReference type="SUPFAM" id="SSF53686">
    <property type="entry name" value="Tryptophan synthase beta subunit-like PLP-dependent enzymes"/>
    <property type="match status" value="1"/>
</dbReference>
<comment type="subunit">
    <text evidence="4">Tetramer of two alpha and two beta chains.</text>
</comment>
<reference evidence="15" key="1">
    <citation type="journal article" date="2019" name="Int. J. Syst. Evol. Microbiol.">
        <title>The Global Catalogue of Microorganisms (GCM) 10K type strain sequencing project: providing services to taxonomists for standard genome sequencing and annotation.</title>
        <authorList>
            <consortium name="The Broad Institute Genomics Platform"/>
            <consortium name="The Broad Institute Genome Sequencing Center for Infectious Disease"/>
            <person name="Wu L."/>
            <person name="Ma J."/>
        </authorList>
    </citation>
    <scope>NUCLEOTIDE SEQUENCE [LARGE SCALE GENOMIC DNA]</scope>
    <source>
        <strain evidence="15">JCM 16898</strain>
    </source>
</reference>
<organism evidence="14 15">
    <name type="scientific">Amycolatopsis ultiminotia</name>
    <dbReference type="NCBI Taxonomy" id="543629"/>
    <lineage>
        <taxon>Bacteria</taxon>
        <taxon>Bacillati</taxon>
        <taxon>Actinomycetota</taxon>
        <taxon>Actinomycetes</taxon>
        <taxon>Pseudonocardiales</taxon>
        <taxon>Pseudonocardiaceae</taxon>
        <taxon>Amycolatopsis</taxon>
    </lineage>
</organism>
<dbReference type="PANTHER" id="PTHR48077:SF6">
    <property type="entry name" value="TRYPTOPHAN SYNTHASE"/>
    <property type="match status" value="1"/>
</dbReference>
<dbReference type="PANTHER" id="PTHR48077">
    <property type="entry name" value="TRYPTOPHAN SYNTHASE-RELATED"/>
    <property type="match status" value="1"/>
</dbReference>
<dbReference type="NCBIfam" id="NF009057">
    <property type="entry name" value="PRK12391.1"/>
    <property type="match status" value="1"/>
</dbReference>
<dbReference type="Gene3D" id="3.40.50.1100">
    <property type="match status" value="2"/>
</dbReference>
<accession>A0ABP6XV77</accession>
<comment type="pathway">
    <text evidence="2">Amino-acid biosynthesis; L-tryptophan biosynthesis; L-tryptophan from chorismate: step 5/5.</text>
</comment>
<dbReference type="InterPro" id="IPR036052">
    <property type="entry name" value="TrpB-like_PALP_sf"/>
</dbReference>
<evidence type="ECO:0000256" key="8">
    <source>
        <dbReference type="ARBA" id="ARBA00022898"/>
    </source>
</evidence>
<evidence type="ECO:0000256" key="5">
    <source>
        <dbReference type="ARBA" id="ARBA00012043"/>
    </source>
</evidence>
<evidence type="ECO:0000256" key="10">
    <source>
        <dbReference type="ARBA" id="ARBA00023239"/>
    </source>
</evidence>
<gene>
    <name evidence="14" type="ORF">GCM10022222_64030</name>
</gene>